<proteinExistence type="predicted"/>
<reference evidence="1 2" key="1">
    <citation type="submission" date="2018-12" db="EMBL/GenBank/DDBJ databases">
        <title>Genomic taxonomy of the Vibrionaceae family.</title>
        <authorList>
            <person name="Gomez-Gil B."/>
            <person name="Enciso-Ibarra K."/>
        </authorList>
    </citation>
    <scope>NUCLEOTIDE SEQUENCE [LARGE SCALE GENOMIC DNA]</scope>
    <source>
        <strain evidence="1 2">CAIM 594</strain>
    </source>
</reference>
<protein>
    <submittedName>
        <fullName evidence="1">Uncharacterized protein</fullName>
    </submittedName>
</protein>
<name>A0A427U536_9VIBR</name>
<dbReference type="EMBL" id="RSFA01000024">
    <property type="protein sequence ID" value="RSD31740.1"/>
    <property type="molecule type" value="Genomic_DNA"/>
</dbReference>
<comment type="caution">
    <text evidence="1">The sequence shown here is derived from an EMBL/GenBank/DDBJ whole genome shotgun (WGS) entry which is preliminary data.</text>
</comment>
<dbReference type="RefSeq" id="WP_125320596.1">
    <property type="nucleotide sequence ID" value="NZ_AP024891.1"/>
</dbReference>
<organism evidence="1 2">
    <name type="scientific">Vibrio pectenicida</name>
    <dbReference type="NCBI Taxonomy" id="62763"/>
    <lineage>
        <taxon>Bacteria</taxon>
        <taxon>Pseudomonadati</taxon>
        <taxon>Pseudomonadota</taxon>
        <taxon>Gammaproteobacteria</taxon>
        <taxon>Vibrionales</taxon>
        <taxon>Vibrionaceae</taxon>
        <taxon>Vibrio</taxon>
    </lineage>
</organism>
<keyword evidence="2" id="KW-1185">Reference proteome</keyword>
<evidence type="ECO:0000313" key="2">
    <source>
        <dbReference type="Proteomes" id="UP000269041"/>
    </source>
</evidence>
<gene>
    <name evidence="1" type="ORF">EJA03_07385</name>
</gene>
<sequence>MFDKVVMIGPALRKVTPLPLVGAGLAVVFMVAWLVWSQSAPAPESTTATVAIDPFEAYRQRMTQGISAHQRLNAISKLWAIAQSLPPGWEATRVEGEGKSVTLRFHRNPTGLIQTMNEWTSRYSKWAPYLTFDMQGGQIQLAMKPDLQHWAYQTVTVDQSQAWLSDVLNLAGIAPVSTQKNKESASITLDMNALSPSQWSVVADVSQQIPTLAERVNFQIGEAGTLSGPLTLTLYGESK</sequence>
<accession>A0A427U536</accession>
<dbReference type="Proteomes" id="UP000269041">
    <property type="component" value="Unassembled WGS sequence"/>
</dbReference>
<dbReference type="AlphaFoldDB" id="A0A427U536"/>
<evidence type="ECO:0000313" key="1">
    <source>
        <dbReference type="EMBL" id="RSD31740.1"/>
    </source>
</evidence>